<sequence>GPPASNHLLLSSVKNTFRSTEFDILTLISKFSSRWFKRIGNASAYDMPSTCGQILFSYISENKSGVLIGFPAPLLNGFGGTNLPPILPDNT</sequence>
<gene>
    <name evidence="1" type="ORF">FCALED_LOCUS17690</name>
</gene>
<name>A0A9N9NUP5_9GLOM</name>
<protein>
    <submittedName>
        <fullName evidence="1">11217_t:CDS:1</fullName>
    </submittedName>
</protein>
<keyword evidence="2" id="KW-1185">Reference proteome</keyword>
<feature type="non-terminal residue" evidence="1">
    <location>
        <position position="1"/>
    </location>
</feature>
<organism evidence="1 2">
    <name type="scientific">Funneliformis caledonium</name>
    <dbReference type="NCBI Taxonomy" id="1117310"/>
    <lineage>
        <taxon>Eukaryota</taxon>
        <taxon>Fungi</taxon>
        <taxon>Fungi incertae sedis</taxon>
        <taxon>Mucoromycota</taxon>
        <taxon>Glomeromycotina</taxon>
        <taxon>Glomeromycetes</taxon>
        <taxon>Glomerales</taxon>
        <taxon>Glomeraceae</taxon>
        <taxon>Funneliformis</taxon>
    </lineage>
</organism>
<proteinExistence type="predicted"/>
<comment type="caution">
    <text evidence="1">The sequence shown here is derived from an EMBL/GenBank/DDBJ whole genome shotgun (WGS) entry which is preliminary data.</text>
</comment>
<feature type="non-terminal residue" evidence="1">
    <location>
        <position position="91"/>
    </location>
</feature>
<dbReference type="AlphaFoldDB" id="A0A9N9NUP5"/>
<evidence type="ECO:0000313" key="2">
    <source>
        <dbReference type="Proteomes" id="UP000789570"/>
    </source>
</evidence>
<dbReference type="EMBL" id="CAJVPQ010028739">
    <property type="protein sequence ID" value="CAG8773637.1"/>
    <property type="molecule type" value="Genomic_DNA"/>
</dbReference>
<reference evidence="1" key="1">
    <citation type="submission" date="2021-06" db="EMBL/GenBank/DDBJ databases">
        <authorList>
            <person name="Kallberg Y."/>
            <person name="Tangrot J."/>
            <person name="Rosling A."/>
        </authorList>
    </citation>
    <scope>NUCLEOTIDE SEQUENCE</scope>
    <source>
        <strain evidence="1">UK204</strain>
    </source>
</reference>
<accession>A0A9N9NUP5</accession>
<evidence type="ECO:0000313" key="1">
    <source>
        <dbReference type="EMBL" id="CAG8773637.1"/>
    </source>
</evidence>
<dbReference type="Proteomes" id="UP000789570">
    <property type="component" value="Unassembled WGS sequence"/>
</dbReference>